<evidence type="ECO:0000313" key="1">
    <source>
        <dbReference type="EMBL" id="KDR08071.1"/>
    </source>
</evidence>
<organism evidence="1 2">
    <name type="scientific">Zootermopsis nevadensis</name>
    <name type="common">Dampwood termite</name>
    <dbReference type="NCBI Taxonomy" id="136037"/>
    <lineage>
        <taxon>Eukaryota</taxon>
        <taxon>Metazoa</taxon>
        <taxon>Ecdysozoa</taxon>
        <taxon>Arthropoda</taxon>
        <taxon>Hexapoda</taxon>
        <taxon>Insecta</taxon>
        <taxon>Pterygota</taxon>
        <taxon>Neoptera</taxon>
        <taxon>Polyneoptera</taxon>
        <taxon>Dictyoptera</taxon>
        <taxon>Blattodea</taxon>
        <taxon>Blattoidea</taxon>
        <taxon>Termitoidae</taxon>
        <taxon>Termopsidae</taxon>
        <taxon>Zootermopsis</taxon>
    </lineage>
</organism>
<dbReference type="InParanoid" id="A0A067QS31"/>
<dbReference type="AlphaFoldDB" id="A0A067QS31"/>
<dbReference type="EMBL" id="KK853373">
    <property type="protein sequence ID" value="KDR08071.1"/>
    <property type="molecule type" value="Genomic_DNA"/>
</dbReference>
<evidence type="ECO:0000313" key="2">
    <source>
        <dbReference type="Proteomes" id="UP000027135"/>
    </source>
</evidence>
<dbReference type="Proteomes" id="UP000027135">
    <property type="component" value="Unassembled WGS sequence"/>
</dbReference>
<reference evidence="1 2" key="1">
    <citation type="journal article" date="2014" name="Nat. Commun.">
        <title>Molecular traces of alternative social organization in a termite genome.</title>
        <authorList>
            <person name="Terrapon N."/>
            <person name="Li C."/>
            <person name="Robertson H.M."/>
            <person name="Ji L."/>
            <person name="Meng X."/>
            <person name="Booth W."/>
            <person name="Chen Z."/>
            <person name="Childers C.P."/>
            <person name="Glastad K.M."/>
            <person name="Gokhale K."/>
            <person name="Gowin J."/>
            <person name="Gronenberg W."/>
            <person name="Hermansen R.A."/>
            <person name="Hu H."/>
            <person name="Hunt B.G."/>
            <person name="Huylmans A.K."/>
            <person name="Khalil S.M."/>
            <person name="Mitchell R.D."/>
            <person name="Munoz-Torres M.C."/>
            <person name="Mustard J.A."/>
            <person name="Pan H."/>
            <person name="Reese J.T."/>
            <person name="Scharf M.E."/>
            <person name="Sun F."/>
            <person name="Vogel H."/>
            <person name="Xiao J."/>
            <person name="Yang W."/>
            <person name="Yang Z."/>
            <person name="Yang Z."/>
            <person name="Zhou J."/>
            <person name="Zhu J."/>
            <person name="Brent C.S."/>
            <person name="Elsik C.G."/>
            <person name="Goodisman M.A."/>
            <person name="Liberles D.A."/>
            <person name="Roe R.M."/>
            <person name="Vargo E.L."/>
            <person name="Vilcinskas A."/>
            <person name="Wang J."/>
            <person name="Bornberg-Bauer E."/>
            <person name="Korb J."/>
            <person name="Zhang G."/>
            <person name="Liebig J."/>
        </authorList>
    </citation>
    <scope>NUCLEOTIDE SEQUENCE [LARGE SCALE GENOMIC DNA]</scope>
    <source>
        <tissue evidence="1">Whole organism</tissue>
    </source>
</reference>
<sequence length="77" mass="9124">MDEGDKCCEGRERNEKLITSSIKIEMIHHDVWTGCGRRLIKDRTSNYGVFKFRMLYNKPTILLRKLQPVSPFIFKSF</sequence>
<accession>A0A067QS31</accession>
<keyword evidence="2" id="KW-1185">Reference proteome</keyword>
<gene>
    <name evidence="1" type="ORF">L798_02218</name>
</gene>
<name>A0A067QS31_ZOONE</name>
<protein>
    <submittedName>
        <fullName evidence="1">Uncharacterized protein</fullName>
    </submittedName>
</protein>
<proteinExistence type="predicted"/>